<dbReference type="EMBL" id="FQZZ01000005">
    <property type="protein sequence ID" value="SHK45662.1"/>
    <property type="molecule type" value="Genomic_DNA"/>
</dbReference>
<dbReference type="InterPro" id="IPR029058">
    <property type="entry name" value="AB_hydrolase_fold"/>
</dbReference>
<dbReference type="GO" id="GO:0046503">
    <property type="term" value="P:glycerolipid catabolic process"/>
    <property type="evidence" value="ECO:0007669"/>
    <property type="project" value="TreeGrafter"/>
</dbReference>
<dbReference type="Pfam" id="PF00561">
    <property type="entry name" value="Abhydrolase_1"/>
    <property type="match status" value="1"/>
</dbReference>
<dbReference type="Gene3D" id="3.40.50.1820">
    <property type="entry name" value="alpha/beta hydrolase"/>
    <property type="match status" value="1"/>
</dbReference>
<dbReference type="AlphaFoldDB" id="A0A1H0F706"/>
<dbReference type="SUPFAM" id="SSF53474">
    <property type="entry name" value="alpha/beta-Hydrolases"/>
    <property type="match status" value="1"/>
</dbReference>
<dbReference type="PANTHER" id="PTHR43433:SF5">
    <property type="entry name" value="AB HYDROLASE-1 DOMAIN-CONTAINING PROTEIN"/>
    <property type="match status" value="1"/>
</dbReference>
<evidence type="ECO:0000313" key="2">
    <source>
        <dbReference type="EMBL" id="SHK45662.1"/>
    </source>
</evidence>
<dbReference type="InterPro" id="IPR050471">
    <property type="entry name" value="AB_hydrolase"/>
</dbReference>
<organism evidence="2 3">
    <name type="scientific">Lutimaribacter pacificus</name>
    <dbReference type="NCBI Taxonomy" id="391948"/>
    <lineage>
        <taxon>Bacteria</taxon>
        <taxon>Pseudomonadati</taxon>
        <taxon>Pseudomonadota</taxon>
        <taxon>Alphaproteobacteria</taxon>
        <taxon>Rhodobacterales</taxon>
        <taxon>Roseobacteraceae</taxon>
        <taxon>Lutimaribacter</taxon>
    </lineage>
</organism>
<dbReference type="RefSeq" id="WP_188129169.1">
    <property type="nucleotide sequence ID" value="NZ_FNIO01000002.1"/>
</dbReference>
<dbReference type="GO" id="GO:0004806">
    <property type="term" value="F:triacylglycerol lipase activity"/>
    <property type="evidence" value="ECO:0007669"/>
    <property type="project" value="TreeGrafter"/>
</dbReference>
<keyword evidence="3" id="KW-1185">Reference proteome</keyword>
<dbReference type="Proteomes" id="UP000324252">
    <property type="component" value="Unassembled WGS sequence"/>
</dbReference>
<reference evidence="2 3" key="1">
    <citation type="submission" date="2016-11" db="EMBL/GenBank/DDBJ databases">
        <authorList>
            <person name="Varghese N."/>
            <person name="Submissions S."/>
        </authorList>
    </citation>
    <scope>NUCLEOTIDE SEQUENCE [LARGE SCALE GENOMIC DNA]</scope>
    <source>
        <strain evidence="2 3">DSM 29620</strain>
    </source>
</reference>
<evidence type="ECO:0000313" key="3">
    <source>
        <dbReference type="Proteomes" id="UP000324252"/>
    </source>
</evidence>
<protein>
    <submittedName>
        <fullName evidence="2">Pimeloyl-ACP methyl ester carboxylesterase</fullName>
    </submittedName>
</protein>
<evidence type="ECO:0000259" key="1">
    <source>
        <dbReference type="Pfam" id="PF00561"/>
    </source>
</evidence>
<accession>A0A1H0F706</accession>
<feature type="domain" description="AB hydrolase-1" evidence="1">
    <location>
        <begin position="21"/>
        <end position="150"/>
    </location>
</feature>
<gene>
    <name evidence="2" type="ORF">SAMN05444142_105209</name>
</gene>
<dbReference type="PANTHER" id="PTHR43433">
    <property type="entry name" value="HYDROLASE, ALPHA/BETA FOLD FAMILY PROTEIN"/>
    <property type="match status" value="1"/>
</dbReference>
<sequence>MQVSTNGITLEVEEYGDPADPALILIRGLGSQLIHWPRELTDGFVGQGFRVIAFDNRDIGKSARCPAPGVDGRAETILSDLAAGRPLTPAYALEDMAADVTGLMDALGIAQAHIFGISMGGAIAQLLAIHHADRLLSATIVMTRAHFTPAPGIEALLGHKQDRAGFIAAAMEGDRAWGSPGFPAPDRYFRDLAGRAYDRGAGAEGVNRQLLATLTSGDRRAALRGVDLPCFVIHGADDTLIPPDSGKEIAALIPGAELEVIPGMGHVITPSLAPLLVGKVSDFIARRGQGGH</sequence>
<dbReference type="InterPro" id="IPR000073">
    <property type="entry name" value="AB_hydrolase_1"/>
</dbReference>
<proteinExistence type="predicted"/>
<name>A0A1H0F706_9RHOB</name>